<keyword evidence="2" id="KW-1185">Reference proteome</keyword>
<proteinExistence type="predicted"/>
<protein>
    <submittedName>
        <fullName evidence="1">Uncharacterized protein</fullName>
    </submittedName>
</protein>
<accession>A0ABP0CVU0</accession>
<sequence length="280" mass="28732">MTVPSEVKVTTTATRTVSATVQSYIRRDVTASPNNKIVKKRGASKCKPQSPEESALSVIEADAALASSVCGCIELPAGPATVIVTKTPVATDLITTTTTEDVTASTKVTTSPTVTVVVSSTDINVISESSTATSLEFTTATVSTTTTTTAVQQSPVPYCQPGTDYDTPNAGGCFSQTGGVICYCDSDPSGNAVCDTSPACGVACNTDADCADTEFCANGYYADCNSVGRSCISFLGCSSTYVKVAGRDWAAPGGIVARNVSGRPPLQPYPGTELVNHNAE</sequence>
<evidence type="ECO:0000313" key="1">
    <source>
        <dbReference type="EMBL" id="CAK7236245.1"/>
    </source>
</evidence>
<dbReference type="Proteomes" id="UP001642406">
    <property type="component" value="Unassembled WGS sequence"/>
</dbReference>
<evidence type="ECO:0000313" key="2">
    <source>
        <dbReference type="Proteomes" id="UP001642406"/>
    </source>
</evidence>
<reference evidence="1 2" key="1">
    <citation type="submission" date="2024-01" db="EMBL/GenBank/DDBJ databases">
        <authorList>
            <person name="Allen C."/>
            <person name="Tagirdzhanova G."/>
        </authorList>
    </citation>
    <scope>NUCLEOTIDE SEQUENCE [LARGE SCALE GENOMIC DNA]</scope>
</reference>
<organism evidence="1 2">
    <name type="scientific">Sporothrix bragantina</name>
    <dbReference type="NCBI Taxonomy" id="671064"/>
    <lineage>
        <taxon>Eukaryota</taxon>
        <taxon>Fungi</taxon>
        <taxon>Dikarya</taxon>
        <taxon>Ascomycota</taxon>
        <taxon>Pezizomycotina</taxon>
        <taxon>Sordariomycetes</taxon>
        <taxon>Sordariomycetidae</taxon>
        <taxon>Ophiostomatales</taxon>
        <taxon>Ophiostomataceae</taxon>
        <taxon>Sporothrix</taxon>
    </lineage>
</organism>
<name>A0ABP0CVU0_9PEZI</name>
<dbReference type="EMBL" id="CAWUHC010000155">
    <property type="protein sequence ID" value="CAK7236245.1"/>
    <property type="molecule type" value="Genomic_DNA"/>
</dbReference>
<comment type="caution">
    <text evidence="1">The sequence shown here is derived from an EMBL/GenBank/DDBJ whole genome shotgun (WGS) entry which is preliminary data.</text>
</comment>
<gene>
    <name evidence="1" type="ORF">SBRCBS47491_009572</name>
</gene>